<keyword evidence="3" id="KW-1185">Reference proteome</keyword>
<dbReference type="Proteomes" id="UP000606730">
    <property type="component" value="Unassembled WGS sequence"/>
</dbReference>
<accession>A0A917AA28</accession>
<reference evidence="2" key="1">
    <citation type="journal article" date="2014" name="Int. J. Syst. Evol. Microbiol.">
        <title>Complete genome sequence of Corynebacterium casei LMG S-19264T (=DSM 44701T), isolated from a smear-ripened cheese.</title>
        <authorList>
            <consortium name="US DOE Joint Genome Institute (JGI-PGF)"/>
            <person name="Walter F."/>
            <person name="Albersmeier A."/>
            <person name="Kalinowski J."/>
            <person name="Ruckert C."/>
        </authorList>
    </citation>
    <scope>NUCLEOTIDE SEQUENCE</scope>
    <source>
        <strain evidence="2">CGMCC 1.16012</strain>
    </source>
</reference>
<sequence length="60" mass="6741">MARPTSAIISSKLFPYPARAMKCAMGKRYHHSNPRDLQTRRLQSKRGIAGPSARVIAELF</sequence>
<feature type="region of interest" description="Disordered" evidence="1">
    <location>
        <begin position="27"/>
        <end position="48"/>
    </location>
</feature>
<protein>
    <submittedName>
        <fullName evidence="2">Uncharacterized protein</fullName>
    </submittedName>
</protein>
<dbReference type="EMBL" id="BMKN01000001">
    <property type="protein sequence ID" value="GGE36951.1"/>
    <property type="molecule type" value="Genomic_DNA"/>
</dbReference>
<evidence type="ECO:0000313" key="3">
    <source>
        <dbReference type="Proteomes" id="UP000606730"/>
    </source>
</evidence>
<evidence type="ECO:0000313" key="2">
    <source>
        <dbReference type="EMBL" id="GGE36951.1"/>
    </source>
</evidence>
<evidence type="ECO:0000256" key="1">
    <source>
        <dbReference type="SAM" id="MobiDB-lite"/>
    </source>
</evidence>
<organism evidence="2 3">
    <name type="scientific">Actibacterium pelagium</name>
    <dbReference type="NCBI Taxonomy" id="2029103"/>
    <lineage>
        <taxon>Bacteria</taxon>
        <taxon>Pseudomonadati</taxon>
        <taxon>Pseudomonadota</taxon>
        <taxon>Alphaproteobacteria</taxon>
        <taxon>Rhodobacterales</taxon>
        <taxon>Roseobacteraceae</taxon>
        <taxon>Actibacterium</taxon>
    </lineage>
</organism>
<comment type="caution">
    <text evidence="2">The sequence shown here is derived from an EMBL/GenBank/DDBJ whole genome shotgun (WGS) entry which is preliminary data.</text>
</comment>
<reference evidence="2" key="2">
    <citation type="submission" date="2020-09" db="EMBL/GenBank/DDBJ databases">
        <authorList>
            <person name="Sun Q."/>
            <person name="Zhou Y."/>
        </authorList>
    </citation>
    <scope>NUCLEOTIDE SEQUENCE</scope>
    <source>
        <strain evidence="2">CGMCC 1.16012</strain>
    </source>
</reference>
<dbReference type="AlphaFoldDB" id="A0A917AA28"/>
<proteinExistence type="predicted"/>
<name>A0A917AA28_9RHOB</name>
<gene>
    <name evidence="2" type="ORF">GCM10011517_00820</name>
</gene>